<feature type="transmembrane region" description="Helical" evidence="6">
    <location>
        <begin position="281"/>
        <end position="303"/>
    </location>
</feature>
<evidence type="ECO:0000256" key="2">
    <source>
        <dbReference type="ARBA" id="ARBA00022475"/>
    </source>
</evidence>
<dbReference type="InterPro" id="IPR001851">
    <property type="entry name" value="ABC_transp_permease"/>
</dbReference>
<dbReference type="Pfam" id="PF02653">
    <property type="entry name" value="BPD_transp_2"/>
    <property type="match status" value="1"/>
</dbReference>
<name>A0ABT1SBS4_9FIRM</name>
<dbReference type="Proteomes" id="UP001524478">
    <property type="component" value="Unassembled WGS sequence"/>
</dbReference>
<feature type="transmembrane region" description="Helical" evidence="6">
    <location>
        <begin position="7"/>
        <end position="23"/>
    </location>
</feature>
<evidence type="ECO:0000256" key="6">
    <source>
        <dbReference type="SAM" id="Phobius"/>
    </source>
</evidence>
<comment type="subcellular location">
    <subcellularLocation>
        <location evidence="1">Cell membrane</location>
        <topology evidence="1">Multi-pass membrane protein</topology>
    </subcellularLocation>
</comment>
<protein>
    <submittedName>
        <fullName evidence="7">Branched-chain amino acid ABC transporter permease</fullName>
    </submittedName>
</protein>
<reference evidence="7 8" key="1">
    <citation type="submission" date="2022-06" db="EMBL/GenBank/DDBJ databases">
        <title>Isolation of gut microbiota from human fecal samples.</title>
        <authorList>
            <person name="Pamer E.G."/>
            <person name="Barat B."/>
            <person name="Waligurski E."/>
            <person name="Medina S."/>
            <person name="Paddock L."/>
            <person name="Mostad J."/>
        </authorList>
    </citation>
    <scope>NUCLEOTIDE SEQUENCE [LARGE SCALE GENOMIC DNA]</scope>
    <source>
        <strain evidence="7 8">DFI.7.95</strain>
    </source>
</reference>
<feature type="transmembrane region" description="Helical" evidence="6">
    <location>
        <begin position="158"/>
        <end position="174"/>
    </location>
</feature>
<keyword evidence="8" id="KW-1185">Reference proteome</keyword>
<evidence type="ECO:0000256" key="3">
    <source>
        <dbReference type="ARBA" id="ARBA00022692"/>
    </source>
</evidence>
<evidence type="ECO:0000313" key="8">
    <source>
        <dbReference type="Proteomes" id="UP001524478"/>
    </source>
</evidence>
<feature type="transmembrane region" description="Helical" evidence="6">
    <location>
        <begin position="108"/>
        <end position="126"/>
    </location>
</feature>
<organism evidence="7 8">
    <name type="scientific">Tissierella carlieri</name>
    <dbReference type="NCBI Taxonomy" id="689904"/>
    <lineage>
        <taxon>Bacteria</taxon>
        <taxon>Bacillati</taxon>
        <taxon>Bacillota</taxon>
        <taxon>Tissierellia</taxon>
        <taxon>Tissierellales</taxon>
        <taxon>Tissierellaceae</taxon>
        <taxon>Tissierella</taxon>
    </lineage>
</organism>
<evidence type="ECO:0000313" key="7">
    <source>
        <dbReference type="EMBL" id="MCQ4923923.1"/>
    </source>
</evidence>
<keyword evidence="5 6" id="KW-0472">Membrane</keyword>
<feature type="transmembrane region" description="Helical" evidence="6">
    <location>
        <begin position="83"/>
        <end position="101"/>
    </location>
</feature>
<dbReference type="CDD" id="cd06581">
    <property type="entry name" value="TM_PBP1_LivM_like"/>
    <property type="match status" value="1"/>
</dbReference>
<dbReference type="PANTHER" id="PTHR30482:SF10">
    <property type="entry name" value="HIGH-AFFINITY BRANCHED-CHAIN AMINO ACID TRANSPORT PROTEIN BRAE"/>
    <property type="match status" value="1"/>
</dbReference>
<feature type="transmembrane region" description="Helical" evidence="6">
    <location>
        <begin position="29"/>
        <end position="48"/>
    </location>
</feature>
<keyword evidence="3 6" id="KW-0812">Transmembrane</keyword>
<comment type="caution">
    <text evidence="7">The sequence shown here is derived from an EMBL/GenBank/DDBJ whole genome shotgun (WGS) entry which is preliminary data.</text>
</comment>
<proteinExistence type="predicted"/>
<sequence length="316" mass="34045">MRKNKKILLLIGIVLILTIPLYIKNLYYLHVINLAGIYALVTIGLNILSGYTGQTSMGQAGFFAVGTYVSALAMMNFGVPFFLAAILSVIVSLIFGLIISVPSMKLSGPYLVLATVGFGEIIRLILLNWTPVTKGAAGLTGIPYPEIFGLQIKSEMQFFYLILVFVILGTYIATRITKSKIGRTLTAIREDEIAAEAMGVPVNKYKIAAFAISAMFAGIAGALFGSFSGVTSPDNFTFDESVAFLCMSVIGGNKTIIGGIFGAFVLTIISEGLRVFQGARLIIYGLILVLTVIYMPNGLVGIINDIRNKRKKVKAQ</sequence>
<evidence type="ECO:0000256" key="1">
    <source>
        <dbReference type="ARBA" id="ARBA00004651"/>
    </source>
</evidence>
<dbReference type="InterPro" id="IPR043428">
    <property type="entry name" value="LivM-like"/>
</dbReference>
<dbReference type="PANTHER" id="PTHR30482">
    <property type="entry name" value="HIGH-AFFINITY BRANCHED-CHAIN AMINO ACID TRANSPORT SYSTEM PERMEASE"/>
    <property type="match status" value="1"/>
</dbReference>
<feature type="transmembrane region" description="Helical" evidence="6">
    <location>
        <begin position="207"/>
        <end position="230"/>
    </location>
</feature>
<feature type="transmembrane region" description="Helical" evidence="6">
    <location>
        <begin position="242"/>
        <end position="269"/>
    </location>
</feature>
<dbReference type="RefSeq" id="WP_216560629.1">
    <property type="nucleotide sequence ID" value="NZ_JAHLOH010000042.1"/>
</dbReference>
<dbReference type="EMBL" id="JANGAC010000009">
    <property type="protein sequence ID" value="MCQ4923923.1"/>
    <property type="molecule type" value="Genomic_DNA"/>
</dbReference>
<evidence type="ECO:0000256" key="4">
    <source>
        <dbReference type="ARBA" id="ARBA00022989"/>
    </source>
</evidence>
<accession>A0ABT1SBS4</accession>
<keyword evidence="4 6" id="KW-1133">Transmembrane helix</keyword>
<keyword evidence="2" id="KW-1003">Cell membrane</keyword>
<gene>
    <name evidence="7" type="ORF">NE686_12555</name>
</gene>
<evidence type="ECO:0000256" key="5">
    <source>
        <dbReference type="ARBA" id="ARBA00023136"/>
    </source>
</evidence>